<dbReference type="InterPro" id="IPR031699">
    <property type="entry name" value="DUF4720"/>
</dbReference>
<protein>
    <submittedName>
        <fullName evidence="1">Uncharacterized protein</fullName>
    </submittedName>
</protein>
<dbReference type="PANTHER" id="PTHR47620:SF1">
    <property type="entry name" value="GENE, 34066-RELATED"/>
    <property type="match status" value="1"/>
</dbReference>
<accession>A0A9D3PVQ5</accession>
<keyword evidence="2" id="KW-1185">Reference proteome</keyword>
<dbReference type="AlphaFoldDB" id="A0A9D3PVQ5"/>
<proteinExistence type="predicted"/>
<organism evidence="1 2">
    <name type="scientific">Megalops atlanticus</name>
    <name type="common">Tarpon</name>
    <name type="synonym">Clupea gigantea</name>
    <dbReference type="NCBI Taxonomy" id="7932"/>
    <lineage>
        <taxon>Eukaryota</taxon>
        <taxon>Metazoa</taxon>
        <taxon>Chordata</taxon>
        <taxon>Craniata</taxon>
        <taxon>Vertebrata</taxon>
        <taxon>Euteleostomi</taxon>
        <taxon>Actinopterygii</taxon>
        <taxon>Neopterygii</taxon>
        <taxon>Teleostei</taxon>
        <taxon>Elopiformes</taxon>
        <taxon>Megalopidae</taxon>
        <taxon>Megalops</taxon>
    </lineage>
</organism>
<dbReference type="PANTHER" id="PTHR47620">
    <property type="entry name" value="CHROMOSOME 2 OPEN READING FRAME 66"/>
    <property type="match status" value="1"/>
</dbReference>
<reference evidence="1" key="1">
    <citation type="submission" date="2021-01" db="EMBL/GenBank/DDBJ databases">
        <authorList>
            <person name="Zahm M."/>
            <person name="Roques C."/>
            <person name="Cabau C."/>
            <person name="Klopp C."/>
            <person name="Donnadieu C."/>
            <person name="Jouanno E."/>
            <person name="Lampietro C."/>
            <person name="Louis A."/>
            <person name="Herpin A."/>
            <person name="Echchiki A."/>
            <person name="Berthelot C."/>
            <person name="Parey E."/>
            <person name="Roest-Crollius H."/>
            <person name="Braasch I."/>
            <person name="Postlethwait J."/>
            <person name="Bobe J."/>
            <person name="Montfort J."/>
            <person name="Bouchez O."/>
            <person name="Begum T."/>
            <person name="Mejri S."/>
            <person name="Adams A."/>
            <person name="Chen W.-J."/>
            <person name="Guiguen Y."/>
        </authorList>
    </citation>
    <scope>NUCLEOTIDE SEQUENCE</scope>
    <source>
        <strain evidence="1">YG-15Mar2019-1</strain>
        <tissue evidence="1">Brain</tissue>
    </source>
</reference>
<dbReference type="OrthoDB" id="9882381at2759"/>
<dbReference type="Proteomes" id="UP001046870">
    <property type="component" value="Chromosome 10"/>
</dbReference>
<evidence type="ECO:0000313" key="1">
    <source>
        <dbReference type="EMBL" id="KAG7469702.1"/>
    </source>
</evidence>
<dbReference type="EMBL" id="JAFDVH010000010">
    <property type="protein sequence ID" value="KAG7469702.1"/>
    <property type="molecule type" value="Genomic_DNA"/>
</dbReference>
<gene>
    <name evidence="1" type="ORF">MATL_G00131570</name>
</gene>
<name>A0A9D3PVQ5_MEGAT</name>
<dbReference type="Pfam" id="PF15846">
    <property type="entry name" value="DUF4720"/>
    <property type="match status" value="1"/>
</dbReference>
<comment type="caution">
    <text evidence="1">The sequence shown here is derived from an EMBL/GenBank/DDBJ whole genome shotgun (WGS) entry which is preliminary data.</text>
</comment>
<sequence length="114" mass="12844">MLGSTTSRDTVLRAAATKTMLKPSLWATAAVMTLFITFVTSNPAHSEEEWKSLSNPQSRMLFFRILQSYFDGQGLNLMSPGKENQVPEGLDSRFLGSYLDEHRHQLQSNSIYDV</sequence>
<evidence type="ECO:0000313" key="2">
    <source>
        <dbReference type="Proteomes" id="UP001046870"/>
    </source>
</evidence>